<evidence type="ECO:0000313" key="3">
    <source>
        <dbReference type="Proteomes" id="UP000824017"/>
    </source>
</evidence>
<evidence type="ECO:0000313" key="2">
    <source>
        <dbReference type="EMBL" id="HIZ13200.1"/>
    </source>
</evidence>
<protein>
    <submittedName>
        <fullName evidence="2">Uncharacterized protein</fullName>
    </submittedName>
</protein>
<organism evidence="2 3">
    <name type="scientific">Candidatus Mediterraneibacter stercorigallinarum</name>
    <dbReference type="NCBI Taxonomy" id="2838686"/>
    <lineage>
        <taxon>Bacteria</taxon>
        <taxon>Bacillati</taxon>
        <taxon>Bacillota</taxon>
        <taxon>Clostridia</taxon>
        <taxon>Lachnospirales</taxon>
        <taxon>Lachnospiraceae</taxon>
        <taxon>Mediterraneibacter</taxon>
    </lineage>
</organism>
<keyword evidence="1" id="KW-1133">Transmembrane helix</keyword>
<dbReference type="Proteomes" id="UP000824017">
    <property type="component" value="Unassembled WGS sequence"/>
</dbReference>
<dbReference type="EMBL" id="DXCD01000122">
    <property type="protein sequence ID" value="HIZ13200.1"/>
    <property type="molecule type" value="Genomic_DNA"/>
</dbReference>
<evidence type="ECO:0000256" key="1">
    <source>
        <dbReference type="SAM" id="Phobius"/>
    </source>
</evidence>
<sequence>MPEQLFQGLFDSDLTTVISVTDFLLCLGVSLVLGLVMAFVYMIRTRYTKSFVVTLALLPAVVCVVIMLVNGNTIVSWTPELSFNVIIISSPDIVSGETYTITAGNVSGEIQAS</sequence>
<keyword evidence="1" id="KW-0812">Transmembrane</keyword>
<keyword evidence="1" id="KW-0472">Membrane</keyword>
<proteinExistence type="predicted"/>
<dbReference type="AlphaFoldDB" id="A0A9D2IK08"/>
<feature type="transmembrane region" description="Helical" evidence="1">
    <location>
        <begin position="20"/>
        <end position="43"/>
    </location>
</feature>
<gene>
    <name evidence="2" type="ORF">H9817_04680</name>
</gene>
<comment type="caution">
    <text evidence="2">The sequence shown here is derived from an EMBL/GenBank/DDBJ whole genome shotgun (WGS) entry which is preliminary data.</text>
</comment>
<accession>A0A9D2IK08</accession>
<feature type="transmembrane region" description="Helical" evidence="1">
    <location>
        <begin position="50"/>
        <end position="69"/>
    </location>
</feature>
<reference evidence="2" key="2">
    <citation type="submission" date="2021-04" db="EMBL/GenBank/DDBJ databases">
        <authorList>
            <person name="Gilroy R."/>
        </authorList>
    </citation>
    <scope>NUCLEOTIDE SEQUENCE</scope>
    <source>
        <strain evidence="2">ChiGjej1B1-13045</strain>
    </source>
</reference>
<reference evidence="2" key="1">
    <citation type="journal article" date="2021" name="PeerJ">
        <title>Extensive microbial diversity within the chicken gut microbiome revealed by metagenomics and culture.</title>
        <authorList>
            <person name="Gilroy R."/>
            <person name="Ravi A."/>
            <person name="Getino M."/>
            <person name="Pursley I."/>
            <person name="Horton D.L."/>
            <person name="Alikhan N.F."/>
            <person name="Baker D."/>
            <person name="Gharbi K."/>
            <person name="Hall N."/>
            <person name="Watson M."/>
            <person name="Adriaenssens E.M."/>
            <person name="Foster-Nyarko E."/>
            <person name="Jarju S."/>
            <person name="Secka A."/>
            <person name="Antonio M."/>
            <person name="Oren A."/>
            <person name="Chaudhuri R.R."/>
            <person name="La Ragione R."/>
            <person name="Hildebrand F."/>
            <person name="Pallen M.J."/>
        </authorList>
    </citation>
    <scope>NUCLEOTIDE SEQUENCE</scope>
    <source>
        <strain evidence="2">ChiGjej1B1-13045</strain>
    </source>
</reference>
<name>A0A9D2IK08_9FIRM</name>